<dbReference type="Proteomes" id="UP000193380">
    <property type="component" value="Unassembled WGS sequence"/>
</dbReference>
<dbReference type="PaxDb" id="8022-A0A060Y7Y0"/>
<feature type="non-terminal residue" evidence="1">
    <location>
        <position position="341"/>
    </location>
</feature>
<dbReference type="AlphaFoldDB" id="A0A060Y7Y0"/>
<dbReference type="EMBL" id="FR906705">
    <property type="protein sequence ID" value="CDQ85230.1"/>
    <property type="molecule type" value="Genomic_DNA"/>
</dbReference>
<evidence type="ECO:0000313" key="1">
    <source>
        <dbReference type="EMBL" id="CDQ85230.1"/>
    </source>
</evidence>
<reference evidence="1" key="2">
    <citation type="submission" date="2014-03" db="EMBL/GenBank/DDBJ databases">
        <authorList>
            <person name="Genoscope - CEA"/>
        </authorList>
    </citation>
    <scope>NUCLEOTIDE SEQUENCE</scope>
</reference>
<sequence>MKQQRLIMPSLSEVVLRDLRVRVRRHTFNFLLSCKDPTSKERALLHQLEHVETKDKWRKEQAALCCTTKENDKKEKSSNTCELNLKPFTLHPSLSSQQNAGPAVCGQILGGKPLRVVEKVSVQTRISSRTRSMIRNCHTRQSVSRAKKNNKIICKRIELTKPICRKSNSASPQKHMDSCSGKDATHNVIKDIHGTNCITIENNTSSNNNDVAYISNRTYTGGGGPKGSKAQDADQKPVGLKVEIKTIGESGTDGTLVASKPSGKRVEVCQSTLDKAKKPGNHQKPISTPLVTTTPSTISLSSPSLDHVPVMSGLKQVTVSLIRVSVPGSVAEERACPGLEG</sequence>
<name>A0A060Y7Y0_ONCMY</name>
<organism evidence="1 2">
    <name type="scientific">Oncorhynchus mykiss</name>
    <name type="common">Rainbow trout</name>
    <name type="synonym">Salmo gairdneri</name>
    <dbReference type="NCBI Taxonomy" id="8022"/>
    <lineage>
        <taxon>Eukaryota</taxon>
        <taxon>Metazoa</taxon>
        <taxon>Chordata</taxon>
        <taxon>Craniata</taxon>
        <taxon>Vertebrata</taxon>
        <taxon>Euteleostomi</taxon>
        <taxon>Actinopterygii</taxon>
        <taxon>Neopterygii</taxon>
        <taxon>Teleostei</taxon>
        <taxon>Protacanthopterygii</taxon>
        <taxon>Salmoniformes</taxon>
        <taxon>Salmonidae</taxon>
        <taxon>Salmoninae</taxon>
        <taxon>Oncorhynchus</taxon>
    </lineage>
</organism>
<proteinExistence type="predicted"/>
<evidence type="ECO:0000313" key="2">
    <source>
        <dbReference type="Proteomes" id="UP000193380"/>
    </source>
</evidence>
<protein>
    <submittedName>
        <fullName evidence="1">Uncharacterized protein</fullName>
    </submittedName>
</protein>
<accession>A0A060Y7Y0</accession>
<dbReference type="STRING" id="8022.A0A060Y7Y0"/>
<gene>
    <name evidence="1" type="ORF">GSONMT00027142001</name>
</gene>
<reference evidence="1" key="1">
    <citation type="journal article" date="2014" name="Nat. Commun.">
        <title>The rainbow trout genome provides novel insights into evolution after whole-genome duplication in vertebrates.</title>
        <authorList>
            <person name="Berthelot C."/>
            <person name="Brunet F."/>
            <person name="Chalopin D."/>
            <person name="Juanchich A."/>
            <person name="Bernard M."/>
            <person name="Noel B."/>
            <person name="Bento P."/>
            <person name="Da Silva C."/>
            <person name="Labadie K."/>
            <person name="Alberti A."/>
            <person name="Aury J.M."/>
            <person name="Louis A."/>
            <person name="Dehais P."/>
            <person name="Bardou P."/>
            <person name="Montfort J."/>
            <person name="Klopp C."/>
            <person name="Cabau C."/>
            <person name="Gaspin C."/>
            <person name="Thorgaard G.H."/>
            <person name="Boussaha M."/>
            <person name="Quillet E."/>
            <person name="Guyomard R."/>
            <person name="Galiana D."/>
            <person name="Bobe J."/>
            <person name="Volff J.N."/>
            <person name="Genet C."/>
            <person name="Wincker P."/>
            <person name="Jaillon O."/>
            <person name="Roest Crollius H."/>
            <person name="Guiguen Y."/>
        </authorList>
    </citation>
    <scope>NUCLEOTIDE SEQUENCE [LARGE SCALE GENOMIC DNA]</scope>
</reference>